<dbReference type="SUPFAM" id="SSF52047">
    <property type="entry name" value="RNI-like"/>
    <property type="match status" value="1"/>
</dbReference>
<dbReference type="OrthoDB" id="1298252at2759"/>
<protein>
    <recommendedName>
        <fullName evidence="1">FBD domain-containing protein</fullName>
    </recommendedName>
</protein>
<dbReference type="AlphaFoldDB" id="A0A6D2KU61"/>
<dbReference type="EMBL" id="CACVBM020001607">
    <property type="protein sequence ID" value="CAA7055573.1"/>
    <property type="molecule type" value="Genomic_DNA"/>
</dbReference>
<dbReference type="InterPro" id="IPR006566">
    <property type="entry name" value="FBD"/>
</dbReference>
<feature type="domain" description="FBD" evidence="1">
    <location>
        <begin position="199"/>
        <end position="269"/>
    </location>
</feature>
<name>A0A6D2KU61_9BRAS</name>
<dbReference type="InterPro" id="IPR055411">
    <property type="entry name" value="LRR_FXL15/At3g58940/PEG3-like"/>
</dbReference>
<dbReference type="Pfam" id="PF24758">
    <property type="entry name" value="LRR_At5g56370"/>
    <property type="match status" value="1"/>
</dbReference>
<dbReference type="PANTHER" id="PTHR31900">
    <property type="entry name" value="F-BOX/RNI SUPERFAMILY PROTEIN-RELATED"/>
    <property type="match status" value="1"/>
</dbReference>
<gene>
    <name evidence="2" type="ORF">MERR_LOCUS42809</name>
</gene>
<dbReference type="Gene3D" id="3.80.10.10">
    <property type="entry name" value="Ribonuclease Inhibitor"/>
    <property type="match status" value="1"/>
</dbReference>
<dbReference type="InterPro" id="IPR032675">
    <property type="entry name" value="LRR_dom_sf"/>
</dbReference>
<sequence>MVCLPCLKTLQLRNVTYLNEDSLQRLLSNCPVLEDLLVDEGEVDNLRKVIVMVSSLQRLALCIPHDLDELVINTPSLKYFKIQYHSWKSHHKCLIEKMPKLREAFLDVYFPSMDRLIRSITSAKLLTFISLEDDVYIGEGFVFNQLQNLKLFLCKSNVSSLLVQLLKDSPKLRSLDLFVMEDHENSGIDGWNQPSTVPECLLSSLQTFKFLEYVGRPREREIATYILQNARRLKTATIMSQPGLYETLDMIKELALSPRASTACKLVFV</sequence>
<proteinExistence type="predicted"/>
<organism evidence="2 3">
    <name type="scientific">Microthlaspi erraticum</name>
    <dbReference type="NCBI Taxonomy" id="1685480"/>
    <lineage>
        <taxon>Eukaryota</taxon>
        <taxon>Viridiplantae</taxon>
        <taxon>Streptophyta</taxon>
        <taxon>Embryophyta</taxon>
        <taxon>Tracheophyta</taxon>
        <taxon>Spermatophyta</taxon>
        <taxon>Magnoliopsida</taxon>
        <taxon>eudicotyledons</taxon>
        <taxon>Gunneridae</taxon>
        <taxon>Pentapetalae</taxon>
        <taxon>rosids</taxon>
        <taxon>malvids</taxon>
        <taxon>Brassicales</taxon>
        <taxon>Brassicaceae</taxon>
        <taxon>Coluteocarpeae</taxon>
        <taxon>Microthlaspi</taxon>
    </lineage>
</organism>
<dbReference type="SMART" id="SM00579">
    <property type="entry name" value="FBD"/>
    <property type="match status" value="1"/>
</dbReference>
<evidence type="ECO:0000313" key="3">
    <source>
        <dbReference type="Proteomes" id="UP000467841"/>
    </source>
</evidence>
<dbReference type="Pfam" id="PF08387">
    <property type="entry name" value="FBD"/>
    <property type="match status" value="1"/>
</dbReference>
<evidence type="ECO:0000259" key="1">
    <source>
        <dbReference type="SMART" id="SM00579"/>
    </source>
</evidence>
<keyword evidence="3" id="KW-1185">Reference proteome</keyword>
<evidence type="ECO:0000313" key="2">
    <source>
        <dbReference type="EMBL" id="CAA7055573.1"/>
    </source>
</evidence>
<dbReference type="Proteomes" id="UP000467841">
    <property type="component" value="Unassembled WGS sequence"/>
</dbReference>
<dbReference type="InterPro" id="IPR050232">
    <property type="entry name" value="FBL13/AtMIF1-like"/>
</dbReference>
<accession>A0A6D2KU61</accession>
<reference evidence="2" key="1">
    <citation type="submission" date="2020-01" db="EMBL/GenBank/DDBJ databases">
        <authorList>
            <person name="Mishra B."/>
        </authorList>
    </citation>
    <scope>NUCLEOTIDE SEQUENCE [LARGE SCALE GENOMIC DNA]</scope>
</reference>
<dbReference type="PANTHER" id="PTHR31900:SF28">
    <property type="entry name" value="FBD DOMAIN-CONTAINING PROTEIN"/>
    <property type="match status" value="1"/>
</dbReference>
<comment type="caution">
    <text evidence="2">The sequence shown here is derived from an EMBL/GenBank/DDBJ whole genome shotgun (WGS) entry which is preliminary data.</text>
</comment>